<reference evidence="2" key="1">
    <citation type="journal article" date="2019" name="Sci. Rep.">
        <title>Draft genome of Tanacetum cinerariifolium, the natural source of mosquito coil.</title>
        <authorList>
            <person name="Yamashiro T."/>
            <person name="Shiraishi A."/>
            <person name="Satake H."/>
            <person name="Nakayama K."/>
        </authorList>
    </citation>
    <scope>NUCLEOTIDE SEQUENCE</scope>
</reference>
<protein>
    <submittedName>
        <fullName evidence="2">Uncharacterized protein</fullName>
    </submittedName>
</protein>
<keyword evidence="1" id="KW-0175">Coiled coil</keyword>
<feature type="coiled-coil region" evidence="1">
    <location>
        <begin position="222"/>
        <end position="256"/>
    </location>
</feature>
<accession>A0A6L2LDW6</accession>
<dbReference type="EMBL" id="BKCJ010004112">
    <property type="protein sequence ID" value="GEU59097.1"/>
    <property type="molecule type" value="Genomic_DNA"/>
</dbReference>
<evidence type="ECO:0000313" key="2">
    <source>
        <dbReference type="EMBL" id="GEU59097.1"/>
    </source>
</evidence>
<proteinExistence type="predicted"/>
<dbReference type="AlphaFoldDB" id="A0A6L2LDW6"/>
<gene>
    <name evidence="2" type="ORF">Tci_031075</name>
</gene>
<organism evidence="2">
    <name type="scientific">Tanacetum cinerariifolium</name>
    <name type="common">Dalmatian daisy</name>
    <name type="synonym">Chrysanthemum cinerariifolium</name>
    <dbReference type="NCBI Taxonomy" id="118510"/>
    <lineage>
        <taxon>Eukaryota</taxon>
        <taxon>Viridiplantae</taxon>
        <taxon>Streptophyta</taxon>
        <taxon>Embryophyta</taxon>
        <taxon>Tracheophyta</taxon>
        <taxon>Spermatophyta</taxon>
        <taxon>Magnoliopsida</taxon>
        <taxon>eudicotyledons</taxon>
        <taxon>Gunneridae</taxon>
        <taxon>Pentapetalae</taxon>
        <taxon>asterids</taxon>
        <taxon>campanulids</taxon>
        <taxon>Asterales</taxon>
        <taxon>Asteraceae</taxon>
        <taxon>Asteroideae</taxon>
        <taxon>Anthemideae</taxon>
        <taxon>Anthemidinae</taxon>
        <taxon>Tanacetum</taxon>
    </lineage>
</organism>
<comment type="caution">
    <text evidence="2">The sequence shown here is derived from an EMBL/GenBank/DDBJ whole genome shotgun (WGS) entry which is preliminary data.</text>
</comment>
<evidence type="ECO:0000256" key="1">
    <source>
        <dbReference type="SAM" id="Coils"/>
    </source>
</evidence>
<sequence length="453" mass="51210">MSNNKELSVAGTDNRAPMLEENDYESWKIRMKRPKRDEEFTAEENARDLADIQAASILSQVTETIQRKAVGNVSNAGTKGNQGYGKKTDRNGKKYYKDKTMLSDAKDRGVILDAKAEAFLADVECTEPYDESLALTTTTTFQVSHEDAYDYDIDDGPHVAAAFMAKLSSTEEANGISSSKINEYLLLTEAVVPPTEKPSETHNVSLGEMYLQDQITANIPHLEGHIKTNKDLSRANESLKAELTQCKLEMQSLEHNKVKHDLDQAIVDRDKWNTELEKENSLLKTTLFNKEESIKAINEKNNKVVSEKKDFDKRNLEEIVCLQKANRVILLDPTHVPSSIWETEETIALGVESRAKMFEKPRTVKPINYDVLNNSYIKFVPQKELSREQVYWQSASAGKALFVHTRPAKMRTADVRMPLDEEISSICVRELSKGLELEAEIAKKNKMLSESEK</sequence>
<name>A0A6L2LDW6_TANCI</name>